<organism evidence="3 4">
    <name type="scientific">Trema orientale</name>
    <name type="common">Charcoal tree</name>
    <name type="synonym">Celtis orientalis</name>
    <dbReference type="NCBI Taxonomy" id="63057"/>
    <lineage>
        <taxon>Eukaryota</taxon>
        <taxon>Viridiplantae</taxon>
        <taxon>Streptophyta</taxon>
        <taxon>Embryophyta</taxon>
        <taxon>Tracheophyta</taxon>
        <taxon>Spermatophyta</taxon>
        <taxon>Magnoliopsida</taxon>
        <taxon>eudicotyledons</taxon>
        <taxon>Gunneridae</taxon>
        <taxon>Pentapetalae</taxon>
        <taxon>rosids</taxon>
        <taxon>fabids</taxon>
        <taxon>Rosales</taxon>
        <taxon>Cannabaceae</taxon>
        <taxon>Trema</taxon>
    </lineage>
</organism>
<keyword evidence="2" id="KW-0732">Signal</keyword>
<feature type="chain" id="PRO_5015185814" description="Transmembrane protein" evidence="2">
    <location>
        <begin position="21"/>
        <end position="110"/>
    </location>
</feature>
<evidence type="ECO:0000256" key="1">
    <source>
        <dbReference type="SAM" id="Phobius"/>
    </source>
</evidence>
<name>A0A2P5FNK1_TREOI</name>
<evidence type="ECO:0000256" key="2">
    <source>
        <dbReference type="SAM" id="SignalP"/>
    </source>
</evidence>
<dbReference type="InParanoid" id="A0A2P5FNK1"/>
<feature type="transmembrane region" description="Helical" evidence="1">
    <location>
        <begin position="93"/>
        <end position="109"/>
    </location>
</feature>
<keyword evidence="4" id="KW-1185">Reference proteome</keyword>
<accession>A0A2P5FNK1</accession>
<protein>
    <recommendedName>
        <fullName evidence="5">Transmembrane protein</fullName>
    </recommendedName>
</protein>
<dbReference type="OrthoDB" id="10482296at2759"/>
<gene>
    <name evidence="3" type="ORF">TorRG33x02_049070</name>
</gene>
<feature type="signal peptide" evidence="2">
    <location>
        <begin position="1"/>
        <end position="20"/>
    </location>
</feature>
<sequence>MKRFVCFSLLVLLILLSSHSLPTSAHQGDMDTNLHHHERHDMSSKAKDFISSFENRKLRIYVRRRGGGGRGGGAVAAGARGRTSSGAIGKRPAFVPVFLALTLFLGVVLL</sequence>
<dbReference type="AlphaFoldDB" id="A0A2P5FNK1"/>
<dbReference type="EMBL" id="JXTC01000019">
    <property type="protein sequence ID" value="PON99364.1"/>
    <property type="molecule type" value="Genomic_DNA"/>
</dbReference>
<proteinExistence type="predicted"/>
<dbReference type="Proteomes" id="UP000237000">
    <property type="component" value="Unassembled WGS sequence"/>
</dbReference>
<evidence type="ECO:0000313" key="4">
    <source>
        <dbReference type="Proteomes" id="UP000237000"/>
    </source>
</evidence>
<evidence type="ECO:0008006" key="5">
    <source>
        <dbReference type="Google" id="ProtNLM"/>
    </source>
</evidence>
<keyword evidence="1" id="KW-0812">Transmembrane</keyword>
<keyword evidence="1" id="KW-0472">Membrane</keyword>
<reference evidence="4" key="1">
    <citation type="submission" date="2016-06" db="EMBL/GenBank/DDBJ databases">
        <title>Parallel loss of symbiosis genes in relatives of nitrogen-fixing non-legume Parasponia.</title>
        <authorList>
            <person name="Van Velzen R."/>
            <person name="Holmer R."/>
            <person name="Bu F."/>
            <person name="Rutten L."/>
            <person name="Van Zeijl A."/>
            <person name="Liu W."/>
            <person name="Santuari L."/>
            <person name="Cao Q."/>
            <person name="Sharma T."/>
            <person name="Shen D."/>
            <person name="Roswanjaya Y."/>
            <person name="Wardhani T."/>
            <person name="Kalhor M.S."/>
            <person name="Jansen J."/>
            <person name="Van den Hoogen J."/>
            <person name="Gungor B."/>
            <person name="Hartog M."/>
            <person name="Hontelez J."/>
            <person name="Verver J."/>
            <person name="Yang W.-C."/>
            <person name="Schijlen E."/>
            <person name="Repin R."/>
            <person name="Schilthuizen M."/>
            <person name="Schranz E."/>
            <person name="Heidstra R."/>
            <person name="Miyata K."/>
            <person name="Fedorova E."/>
            <person name="Kohlen W."/>
            <person name="Bisseling T."/>
            <person name="Smit S."/>
            <person name="Geurts R."/>
        </authorList>
    </citation>
    <scope>NUCLEOTIDE SEQUENCE [LARGE SCALE GENOMIC DNA]</scope>
    <source>
        <strain evidence="4">cv. RG33-2</strain>
    </source>
</reference>
<evidence type="ECO:0000313" key="3">
    <source>
        <dbReference type="EMBL" id="PON99364.1"/>
    </source>
</evidence>
<keyword evidence="1" id="KW-1133">Transmembrane helix</keyword>
<comment type="caution">
    <text evidence="3">The sequence shown here is derived from an EMBL/GenBank/DDBJ whole genome shotgun (WGS) entry which is preliminary data.</text>
</comment>